<proteinExistence type="predicted"/>
<dbReference type="Proteomes" id="UP000837857">
    <property type="component" value="Chromosome 4"/>
</dbReference>
<evidence type="ECO:0000313" key="2">
    <source>
        <dbReference type="EMBL" id="CAH2067400.1"/>
    </source>
</evidence>
<name>A0ABN8J223_9NEOP</name>
<dbReference type="EMBL" id="OW152816">
    <property type="protein sequence ID" value="CAH2067400.1"/>
    <property type="molecule type" value="Genomic_DNA"/>
</dbReference>
<protein>
    <submittedName>
        <fullName evidence="2">Uncharacterized protein</fullName>
    </submittedName>
</protein>
<feature type="non-terminal residue" evidence="2">
    <location>
        <position position="1"/>
    </location>
</feature>
<accession>A0ABN8J223</accession>
<reference evidence="2" key="1">
    <citation type="submission" date="2022-03" db="EMBL/GenBank/DDBJ databases">
        <authorList>
            <person name="Martin H S."/>
        </authorList>
    </citation>
    <scope>NUCLEOTIDE SEQUENCE</scope>
</reference>
<organism evidence="2 3">
    <name type="scientific">Iphiclides podalirius</name>
    <name type="common">scarce swallowtail</name>
    <dbReference type="NCBI Taxonomy" id="110791"/>
    <lineage>
        <taxon>Eukaryota</taxon>
        <taxon>Metazoa</taxon>
        <taxon>Ecdysozoa</taxon>
        <taxon>Arthropoda</taxon>
        <taxon>Hexapoda</taxon>
        <taxon>Insecta</taxon>
        <taxon>Pterygota</taxon>
        <taxon>Neoptera</taxon>
        <taxon>Endopterygota</taxon>
        <taxon>Lepidoptera</taxon>
        <taxon>Glossata</taxon>
        <taxon>Ditrysia</taxon>
        <taxon>Papilionoidea</taxon>
        <taxon>Papilionidae</taxon>
        <taxon>Papilioninae</taxon>
        <taxon>Iphiclides</taxon>
    </lineage>
</organism>
<gene>
    <name evidence="2" type="ORF">IPOD504_LOCUS13854</name>
</gene>
<evidence type="ECO:0000256" key="1">
    <source>
        <dbReference type="SAM" id="MobiDB-lite"/>
    </source>
</evidence>
<feature type="compositionally biased region" description="Low complexity" evidence="1">
    <location>
        <begin position="111"/>
        <end position="121"/>
    </location>
</feature>
<keyword evidence="3" id="KW-1185">Reference proteome</keyword>
<evidence type="ECO:0000313" key="3">
    <source>
        <dbReference type="Proteomes" id="UP000837857"/>
    </source>
</evidence>
<sequence>MCGIDNSTCTRNRVIERANIYPSNSGTRIAPYEGELRGAGAPRLKGPNGIAIVPCKTYPQLRVVGKAAAAAAAHSQTAHVHGRAPVAYWRATAAGVHLYLRARRARRPTRRGGLTAGAVPAPTCPLPAPPGTGRCSKTKRSTKDVPRMLATVRGWTGQAAALPTVPHLIQAESGMMVDGL</sequence>
<feature type="region of interest" description="Disordered" evidence="1">
    <location>
        <begin position="109"/>
        <end position="143"/>
    </location>
</feature>